<dbReference type="SUPFAM" id="SSF53167">
    <property type="entry name" value="Purine and uridine phosphorylases"/>
    <property type="match status" value="1"/>
</dbReference>
<comment type="function">
    <text evidence="4">Catalyzes the reversible phosphorolytic breakdown of the N-glycosidic bond in the beta-(deoxy)ribonucleoside molecules, with the formation of the corresponding free purine bases and pentose-1-phosphate.</text>
</comment>
<comment type="catalytic activity">
    <reaction evidence="3">
        <text>uridine + phosphate = alpha-D-ribose 1-phosphate + uracil</text>
        <dbReference type="Rhea" id="RHEA:24388"/>
        <dbReference type="ChEBI" id="CHEBI:16704"/>
        <dbReference type="ChEBI" id="CHEBI:17568"/>
        <dbReference type="ChEBI" id="CHEBI:43474"/>
        <dbReference type="ChEBI" id="CHEBI:57720"/>
        <dbReference type="EC" id="2.4.2.3"/>
    </reaction>
</comment>
<feature type="binding site" evidence="4">
    <location>
        <position position="48"/>
    </location>
    <ligand>
        <name>phosphate</name>
        <dbReference type="ChEBI" id="CHEBI:43474"/>
        <note>ligand shared between dimeric partners</note>
    </ligand>
</feature>
<dbReference type="Proteomes" id="UP001524478">
    <property type="component" value="Unassembled WGS sequence"/>
</dbReference>
<sequence>MTLKAPTHHISAQPGEIAKTVLMPGDPLRAKFIAENFLEDAVQVNSIRCMYAYTGTYKGKKVSVMASGIGAPTMGVHAWELYNLYDVENIIRVGTTGAIHDELKIGDLVFALGACYNTPYADQYKLSGTFSAVASYPLLRDAVDKADQMKAKYMVGNVYSTDIFYPEYDREENERWSKMGVLSVEMETAALYIVAARAGKKALSILTVSDHVMTGEKVSADIREKNFTDMMKIALEIAE</sequence>
<feature type="active site" description="Proton donor" evidence="4">
    <location>
        <position position="210"/>
    </location>
</feature>
<comment type="subunit">
    <text evidence="4">Homohexamer; trimer of homodimers.</text>
</comment>
<dbReference type="CDD" id="cd09006">
    <property type="entry name" value="PNP_EcPNPI-like"/>
    <property type="match status" value="1"/>
</dbReference>
<organism evidence="6 7">
    <name type="scientific">Tissierella carlieri</name>
    <dbReference type="NCBI Taxonomy" id="689904"/>
    <lineage>
        <taxon>Bacteria</taxon>
        <taxon>Bacillati</taxon>
        <taxon>Bacillota</taxon>
        <taxon>Tissierellia</taxon>
        <taxon>Tissierellales</taxon>
        <taxon>Tissierellaceae</taxon>
        <taxon>Tissierella</taxon>
    </lineage>
</organism>
<accession>A0ABT1S8S6</accession>
<protein>
    <recommendedName>
        <fullName evidence="4">Purine nucleoside phosphorylase DeoD-type</fullName>
        <shortName evidence="4">PNP</shortName>
        <ecNumber evidence="4">2.4.2.1</ecNumber>
    </recommendedName>
</protein>
<dbReference type="GO" id="GO:0004731">
    <property type="term" value="F:purine-nucleoside phosphorylase activity"/>
    <property type="evidence" value="ECO:0007669"/>
    <property type="project" value="UniProtKB-EC"/>
</dbReference>
<dbReference type="PANTHER" id="PTHR43691:SF11">
    <property type="entry name" value="FI09636P-RELATED"/>
    <property type="match status" value="1"/>
</dbReference>
<dbReference type="NCBIfam" id="TIGR00107">
    <property type="entry name" value="deoD"/>
    <property type="match status" value="1"/>
</dbReference>
<dbReference type="InterPro" id="IPR035994">
    <property type="entry name" value="Nucleoside_phosphorylase_sf"/>
</dbReference>
<dbReference type="Gene3D" id="3.40.50.1580">
    <property type="entry name" value="Nucleoside phosphorylase domain"/>
    <property type="match status" value="1"/>
</dbReference>
<dbReference type="InterPro" id="IPR004402">
    <property type="entry name" value="DeoD-type"/>
</dbReference>
<evidence type="ECO:0000256" key="1">
    <source>
        <dbReference type="ARBA" id="ARBA00022676"/>
    </source>
</evidence>
<evidence type="ECO:0000259" key="5">
    <source>
        <dbReference type="Pfam" id="PF01048"/>
    </source>
</evidence>
<evidence type="ECO:0000313" key="6">
    <source>
        <dbReference type="EMBL" id="MCQ4922427.1"/>
    </source>
</evidence>
<keyword evidence="1 4" id="KW-0328">Glycosyltransferase</keyword>
<gene>
    <name evidence="4 6" type="primary">deoD</name>
    <name evidence="6" type="ORF">NE686_04970</name>
</gene>
<feature type="binding site" description="in other chain" evidence="4">
    <location>
        <position position="25"/>
    </location>
    <ligand>
        <name>phosphate</name>
        <dbReference type="ChEBI" id="CHEBI:43474"/>
        <note>ligand shared between dimeric partners</note>
    </ligand>
</feature>
<dbReference type="Pfam" id="PF01048">
    <property type="entry name" value="PNP_UDP_1"/>
    <property type="match status" value="1"/>
</dbReference>
<evidence type="ECO:0000256" key="4">
    <source>
        <dbReference type="HAMAP-Rule" id="MF_01627"/>
    </source>
</evidence>
<dbReference type="EMBL" id="JANGAC010000003">
    <property type="protein sequence ID" value="MCQ4922427.1"/>
    <property type="molecule type" value="Genomic_DNA"/>
</dbReference>
<keyword evidence="7" id="KW-1185">Reference proteome</keyword>
<feature type="domain" description="Nucleoside phosphorylase" evidence="5">
    <location>
        <begin position="20"/>
        <end position="230"/>
    </location>
</feature>
<feature type="binding site" evidence="4">
    <location>
        <position position="9"/>
    </location>
    <ligand>
        <name>a purine D-ribonucleoside</name>
        <dbReference type="ChEBI" id="CHEBI:142355"/>
        <note>ligand shared between dimeric partners</note>
    </ligand>
</feature>
<dbReference type="RefSeq" id="WP_256310679.1">
    <property type="nucleotide sequence ID" value="NZ_JANGAC010000003.1"/>
</dbReference>
<proteinExistence type="inferred from homology"/>
<dbReference type="PANTHER" id="PTHR43691">
    <property type="entry name" value="URIDINE PHOSPHORYLASE"/>
    <property type="match status" value="1"/>
</dbReference>
<dbReference type="NCBIfam" id="NF004489">
    <property type="entry name" value="PRK05819.1"/>
    <property type="match status" value="1"/>
</dbReference>
<dbReference type="HAMAP" id="MF_01627">
    <property type="entry name" value="Pur_nucleosid_phosp"/>
    <property type="match status" value="1"/>
</dbReference>
<comment type="similarity">
    <text evidence="4">Belongs to the PNP/UDP phosphorylase family.</text>
</comment>
<evidence type="ECO:0000313" key="7">
    <source>
        <dbReference type="Proteomes" id="UP001524478"/>
    </source>
</evidence>
<feature type="binding site" description="in other chain" evidence="4">
    <location>
        <begin position="92"/>
        <end position="95"/>
    </location>
    <ligand>
        <name>phosphate</name>
        <dbReference type="ChEBI" id="CHEBI:43474"/>
        <note>ligand shared between dimeric partners</note>
    </ligand>
</feature>
<reference evidence="6 7" key="1">
    <citation type="submission" date="2022-06" db="EMBL/GenBank/DDBJ databases">
        <title>Isolation of gut microbiota from human fecal samples.</title>
        <authorList>
            <person name="Pamer E.G."/>
            <person name="Barat B."/>
            <person name="Waligurski E."/>
            <person name="Medina S."/>
            <person name="Paddock L."/>
            <person name="Mostad J."/>
        </authorList>
    </citation>
    <scope>NUCLEOTIDE SEQUENCE [LARGE SCALE GENOMIC DNA]</scope>
    <source>
        <strain evidence="6 7">DFI.7.95</strain>
    </source>
</reference>
<dbReference type="InterPro" id="IPR000845">
    <property type="entry name" value="Nucleoside_phosphorylase_d"/>
</dbReference>
<comment type="catalytic activity">
    <reaction evidence="4">
        <text>a purine D-ribonucleoside + phosphate = a purine nucleobase + alpha-D-ribose 1-phosphate</text>
        <dbReference type="Rhea" id="RHEA:19805"/>
        <dbReference type="ChEBI" id="CHEBI:26386"/>
        <dbReference type="ChEBI" id="CHEBI:43474"/>
        <dbReference type="ChEBI" id="CHEBI:57720"/>
        <dbReference type="ChEBI" id="CHEBI:142355"/>
        <dbReference type="EC" id="2.4.2.1"/>
    </reaction>
</comment>
<feature type="binding site" description="in other chain" evidence="4">
    <location>
        <begin position="209"/>
        <end position="210"/>
    </location>
    <ligand>
        <name>a purine D-ribonucleoside</name>
        <dbReference type="ChEBI" id="CHEBI:142355"/>
        <note>ligand shared between dimeric partners</note>
    </ligand>
</feature>
<feature type="binding site" description="in other chain" evidence="4">
    <location>
        <begin position="185"/>
        <end position="187"/>
    </location>
    <ligand>
        <name>a purine D-ribonucleoside</name>
        <dbReference type="ChEBI" id="CHEBI:142355"/>
        <note>ligand shared between dimeric partners</note>
    </ligand>
</feature>
<evidence type="ECO:0000256" key="3">
    <source>
        <dbReference type="ARBA" id="ARBA00048447"/>
    </source>
</evidence>
<evidence type="ECO:0000256" key="2">
    <source>
        <dbReference type="ARBA" id="ARBA00022679"/>
    </source>
</evidence>
<name>A0ABT1S8S6_9FIRM</name>
<feature type="binding site" description="in other chain" evidence="4">
    <location>
        <position position="29"/>
    </location>
    <ligand>
        <name>phosphate</name>
        <dbReference type="ChEBI" id="CHEBI:43474"/>
        <note>ligand shared between dimeric partners</note>
    </ligand>
</feature>
<keyword evidence="2 4" id="KW-0808">Transferase</keyword>
<comment type="caution">
    <text evidence="6">The sequence shown here is derived from an EMBL/GenBank/DDBJ whole genome shotgun (WGS) entry which is preliminary data.</text>
</comment>
<feature type="site" description="Important for catalytic activity" evidence="4">
    <location>
        <position position="223"/>
    </location>
</feature>
<comment type="catalytic activity">
    <reaction evidence="4">
        <text>a purine 2'-deoxy-D-ribonucleoside + phosphate = a purine nucleobase + 2-deoxy-alpha-D-ribose 1-phosphate</text>
        <dbReference type="Rhea" id="RHEA:36431"/>
        <dbReference type="ChEBI" id="CHEBI:26386"/>
        <dbReference type="ChEBI" id="CHEBI:43474"/>
        <dbReference type="ChEBI" id="CHEBI:57259"/>
        <dbReference type="ChEBI" id="CHEBI:142361"/>
        <dbReference type="EC" id="2.4.2.1"/>
    </reaction>
</comment>
<dbReference type="EC" id="2.4.2.1" evidence="4"/>